<dbReference type="InterPro" id="IPR002347">
    <property type="entry name" value="SDR_fam"/>
</dbReference>
<sequence>MEKLFDIERIAGKRVLITGGTTGIGRALAIRLAELSANVVIVGRHQQAIEETLEAIGHQDTHTQILGVAADMSLQEDIEKVFNTVKEELGGLDVLINNAALAYGSITEGEYKDWDYIVKTNLMGYVACSHYGLKEMLAQNKGNLILIGSMSADAREEGSSLYVATKSAIQGFAESIRKEVNPKGVNVTLIEPGAVDTDMQEQPQEEKEQKIAAMEMLMADDIAQSVIYVLTQSERTSIVDLKIKPLKQII</sequence>
<keyword evidence="5" id="KW-1185">Reference proteome</keyword>
<dbReference type="PRINTS" id="PR00080">
    <property type="entry name" value="SDRFAMILY"/>
</dbReference>
<dbReference type="RefSeq" id="WP_211659868.1">
    <property type="nucleotide sequence ID" value="NZ_SSHJ02000007.1"/>
</dbReference>
<dbReference type="SUPFAM" id="SSF51735">
    <property type="entry name" value="NAD(P)-binding Rossmann-fold domains"/>
    <property type="match status" value="1"/>
</dbReference>
<organism evidence="4 5">
    <name type="scientific">Pedobacter ureilyticus</name>
    <dbReference type="NCBI Taxonomy" id="1393051"/>
    <lineage>
        <taxon>Bacteria</taxon>
        <taxon>Pseudomonadati</taxon>
        <taxon>Bacteroidota</taxon>
        <taxon>Sphingobacteriia</taxon>
        <taxon>Sphingobacteriales</taxon>
        <taxon>Sphingobacteriaceae</taxon>
        <taxon>Pedobacter</taxon>
    </lineage>
</organism>
<dbReference type="EC" id="1.-.-.-" evidence="4"/>
<proteinExistence type="inferred from homology"/>
<keyword evidence="2 4" id="KW-0560">Oxidoreductase</keyword>
<accession>A0ABW9JBH1</accession>
<dbReference type="PRINTS" id="PR00081">
    <property type="entry name" value="GDHRDH"/>
</dbReference>
<evidence type="ECO:0000256" key="3">
    <source>
        <dbReference type="RuleBase" id="RU000363"/>
    </source>
</evidence>
<dbReference type="PANTHER" id="PTHR43115:SF4">
    <property type="entry name" value="DEHYDROGENASE_REDUCTASE SDR FAMILY MEMBER 11"/>
    <property type="match status" value="1"/>
</dbReference>
<name>A0ABW9JBH1_9SPHI</name>
<dbReference type="EMBL" id="SSHJ02000007">
    <property type="protein sequence ID" value="MFN0256476.1"/>
    <property type="molecule type" value="Genomic_DNA"/>
</dbReference>
<comment type="caution">
    <text evidence="4">The sequence shown here is derived from an EMBL/GenBank/DDBJ whole genome shotgun (WGS) entry which is preliminary data.</text>
</comment>
<dbReference type="CDD" id="cd05233">
    <property type="entry name" value="SDR_c"/>
    <property type="match status" value="1"/>
</dbReference>
<comment type="similarity">
    <text evidence="1 3">Belongs to the short-chain dehydrogenases/reductases (SDR) family.</text>
</comment>
<dbReference type="GO" id="GO:0016491">
    <property type="term" value="F:oxidoreductase activity"/>
    <property type="evidence" value="ECO:0007669"/>
    <property type="project" value="UniProtKB-KW"/>
</dbReference>
<dbReference type="PANTHER" id="PTHR43115">
    <property type="entry name" value="DEHYDROGENASE/REDUCTASE SDR FAMILY MEMBER 11"/>
    <property type="match status" value="1"/>
</dbReference>
<evidence type="ECO:0000313" key="4">
    <source>
        <dbReference type="EMBL" id="MFN0256476.1"/>
    </source>
</evidence>
<evidence type="ECO:0000256" key="1">
    <source>
        <dbReference type="ARBA" id="ARBA00006484"/>
    </source>
</evidence>
<gene>
    <name evidence="4" type="ORF">E6A44_012880</name>
</gene>
<dbReference type="Proteomes" id="UP001517247">
    <property type="component" value="Unassembled WGS sequence"/>
</dbReference>
<dbReference type="Pfam" id="PF00106">
    <property type="entry name" value="adh_short"/>
    <property type="match status" value="1"/>
</dbReference>
<dbReference type="PROSITE" id="PS00061">
    <property type="entry name" value="ADH_SHORT"/>
    <property type="match status" value="1"/>
</dbReference>
<reference evidence="4 5" key="1">
    <citation type="submission" date="2024-12" db="EMBL/GenBank/DDBJ databases">
        <authorList>
            <person name="Hu S."/>
        </authorList>
    </citation>
    <scope>NUCLEOTIDE SEQUENCE [LARGE SCALE GENOMIC DNA]</scope>
    <source>
        <strain evidence="4 5">THG-T11</strain>
    </source>
</reference>
<dbReference type="Gene3D" id="3.40.50.720">
    <property type="entry name" value="NAD(P)-binding Rossmann-like Domain"/>
    <property type="match status" value="1"/>
</dbReference>
<protein>
    <submittedName>
        <fullName evidence="4">SDR family oxidoreductase</fullName>
        <ecNumber evidence="4">1.-.-.-</ecNumber>
    </submittedName>
</protein>
<evidence type="ECO:0000313" key="5">
    <source>
        <dbReference type="Proteomes" id="UP001517247"/>
    </source>
</evidence>
<dbReference type="InterPro" id="IPR020904">
    <property type="entry name" value="Sc_DH/Rdtase_CS"/>
</dbReference>
<evidence type="ECO:0000256" key="2">
    <source>
        <dbReference type="ARBA" id="ARBA00023002"/>
    </source>
</evidence>
<dbReference type="InterPro" id="IPR036291">
    <property type="entry name" value="NAD(P)-bd_dom_sf"/>
</dbReference>